<dbReference type="SUPFAM" id="SSF55957">
    <property type="entry name" value="Phosphoglucomutase, C-terminal domain"/>
    <property type="match status" value="1"/>
</dbReference>
<name>A0A8J4XW99_CHIOP</name>
<dbReference type="PANTHER" id="PTHR45745">
    <property type="entry name" value="PHOSPHOMANNOMUTASE 45A"/>
    <property type="match status" value="1"/>
</dbReference>
<proteinExistence type="predicted"/>
<organism evidence="4 5">
    <name type="scientific">Chionoecetes opilio</name>
    <name type="common">Atlantic snow crab</name>
    <name type="synonym">Cancer opilio</name>
    <dbReference type="NCBI Taxonomy" id="41210"/>
    <lineage>
        <taxon>Eukaryota</taxon>
        <taxon>Metazoa</taxon>
        <taxon>Ecdysozoa</taxon>
        <taxon>Arthropoda</taxon>
        <taxon>Crustacea</taxon>
        <taxon>Multicrustacea</taxon>
        <taxon>Malacostraca</taxon>
        <taxon>Eumalacostraca</taxon>
        <taxon>Eucarida</taxon>
        <taxon>Decapoda</taxon>
        <taxon>Pleocyemata</taxon>
        <taxon>Brachyura</taxon>
        <taxon>Eubrachyura</taxon>
        <taxon>Majoidea</taxon>
        <taxon>Majidae</taxon>
        <taxon>Chionoecetes</taxon>
    </lineage>
</organism>
<evidence type="ECO:0000313" key="4">
    <source>
        <dbReference type="EMBL" id="KAG0710135.1"/>
    </source>
</evidence>
<dbReference type="OrthoDB" id="8300170at2759"/>
<dbReference type="GO" id="GO:0006166">
    <property type="term" value="P:purine ribonucleoside salvage"/>
    <property type="evidence" value="ECO:0007669"/>
    <property type="project" value="TreeGrafter"/>
</dbReference>
<dbReference type="GO" id="GO:0005634">
    <property type="term" value="C:nucleus"/>
    <property type="evidence" value="ECO:0007669"/>
    <property type="project" value="TreeGrafter"/>
</dbReference>
<evidence type="ECO:0000256" key="2">
    <source>
        <dbReference type="ARBA" id="ARBA00022842"/>
    </source>
</evidence>
<evidence type="ECO:0000256" key="1">
    <source>
        <dbReference type="ARBA" id="ARBA00022723"/>
    </source>
</evidence>
<dbReference type="PANTHER" id="PTHR45745:SF1">
    <property type="entry name" value="PHOSPHOGLUCOMUTASE 2B-RELATED"/>
    <property type="match status" value="1"/>
</dbReference>
<keyword evidence="2" id="KW-0460">Magnesium</keyword>
<keyword evidence="3" id="KW-0413">Isomerase</keyword>
<dbReference type="InterPro" id="IPR036900">
    <property type="entry name" value="A-D-PHexomutase_C_sf"/>
</dbReference>
<reference evidence="4" key="1">
    <citation type="submission" date="2020-07" db="EMBL/GenBank/DDBJ databases">
        <title>The High-quality genome of the commercially important snow crab, Chionoecetes opilio.</title>
        <authorList>
            <person name="Jeong J.-H."/>
            <person name="Ryu S."/>
        </authorList>
    </citation>
    <scope>NUCLEOTIDE SEQUENCE</scope>
    <source>
        <strain evidence="4">MADBK_172401_WGS</strain>
        <tissue evidence="4">Digestive gland</tissue>
    </source>
</reference>
<dbReference type="GO" id="GO:0008973">
    <property type="term" value="F:phosphopentomutase activity"/>
    <property type="evidence" value="ECO:0007669"/>
    <property type="project" value="TreeGrafter"/>
</dbReference>
<evidence type="ECO:0000256" key="3">
    <source>
        <dbReference type="ARBA" id="ARBA00023235"/>
    </source>
</evidence>
<evidence type="ECO:0000313" key="5">
    <source>
        <dbReference type="Proteomes" id="UP000770661"/>
    </source>
</evidence>
<dbReference type="Proteomes" id="UP000770661">
    <property type="component" value="Unassembled WGS sequence"/>
</dbReference>
<dbReference type="AlphaFoldDB" id="A0A8J4XW99"/>
<gene>
    <name evidence="4" type="primary">PGM2</name>
    <name evidence="4" type="ORF">GWK47_023417</name>
</gene>
<keyword evidence="1" id="KW-0479">Metal-binding</keyword>
<keyword evidence="5" id="KW-1185">Reference proteome</keyword>
<dbReference type="EMBL" id="JACEEZ010024484">
    <property type="protein sequence ID" value="KAG0710135.1"/>
    <property type="molecule type" value="Genomic_DNA"/>
</dbReference>
<sequence length="122" mass="13507">MFERMRNFNGENSYPESVGGGRFKVTAVRDLTTGHDSSRPDQRAVLPTSSSSQMITFTFSNGCVLTFRTSGTEPKIKYYSEMCATPDQGDWKALEVDLGELVACVVEELMQPSKNNLTPKAD</sequence>
<dbReference type="GO" id="GO:0046872">
    <property type="term" value="F:metal ion binding"/>
    <property type="evidence" value="ECO:0007669"/>
    <property type="project" value="UniProtKB-KW"/>
</dbReference>
<comment type="caution">
    <text evidence="4">The sequence shown here is derived from an EMBL/GenBank/DDBJ whole genome shotgun (WGS) entry which is preliminary data.</text>
</comment>
<accession>A0A8J4XW99</accession>
<protein>
    <submittedName>
        <fullName evidence="4">Phosphoglucomutase-2</fullName>
    </submittedName>
</protein>